<protein>
    <recommendedName>
        <fullName evidence="3">GPI inositol-deacylase PGAP1-like alpha/beta domain-containing protein</fullName>
    </recommendedName>
</protein>
<dbReference type="SUPFAM" id="SSF53474">
    <property type="entry name" value="alpha/beta-Hydrolases"/>
    <property type="match status" value="1"/>
</dbReference>
<organism evidence="4 5">
    <name type="scientific">Thioflexithrix psekupsensis</name>
    <dbReference type="NCBI Taxonomy" id="1570016"/>
    <lineage>
        <taxon>Bacteria</taxon>
        <taxon>Pseudomonadati</taxon>
        <taxon>Pseudomonadota</taxon>
        <taxon>Gammaproteobacteria</taxon>
        <taxon>Thiotrichales</taxon>
        <taxon>Thioflexithrix</taxon>
    </lineage>
</organism>
<evidence type="ECO:0000313" key="4">
    <source>
        <dbReference type="EMBL" id="OUD15340.1"/>
    </source>
</evidence>
<feature type="compositionally biased region" description="Pro residues" evidence="1">
    <location>
        <begin position="158"/>
        <end position="174"/>
    </location>
</feature>
<dbReference type="Proteomes" id="UP000194798">
    <property type="component" value="Unassembled WGS sequence"/>
</dbReference>
<proteinExistence type="predicted"/>
<feature type="signal peptide" evidence="2">
    <location>
        <begin position="1"/>
        <end position="24"/>
    </location>
</feature>
<dbReference type="Pfam" id="PF07819">
    <property type="entry name" value="PGAP1"/>
    <property type="match status" value="1"/>
</dbReference>
<dbReference type="RefSeq" id="WP_086486933.1">
    <property type="nucleotide sequence ID" value="NZ_MSLT01000006.1"/>
</dbReference>
<keyword evidence="2" id="KW-0732">Signal</keyword>
<dbReference type="OrthoDB" id="556502at2"/>
<feature type="region of interest" description="Disordered" evidence="1">
    <location>
        <begin position="151"/>
        <end position="177"/>
    </location>
</feature>
<dbReference type="Gene3D" id="3.40.50.1820">
    <property type="entry name" value="alpha/beta hydrolase"/>
    <property type="match status" value="1"/>
</dbReference>
<reference evidence="4 5" key="1">
    <citation type="submission" date="2016-12" db="EMBL/GenBank/DDBJ databases">
        <title>Thioflexothrix psekupsii D3 genome sequencing and assembly.</title>
        <authorList>
            <person name="Fomenkov A."/>
            <person name="Vincze T."/>
            <person name="Grabovich M."/>
            <person name="Anton B.P."/>
            <person name="Dubinina G."/>
            <person name="Orlova M."/>
            <person name="Belousova E."/>
            <person name="Roberts R.J."/>
        </authorList>
    </citation>
    <scope>NUCLEOTIDE SEQUENCE [LARGE SCALE GENOMIC DNA]</scope>
    <source>
        <strain evidence="4">D3</strain>
    </source>
</reference>
<evidence type="ECO:0000313" key="5">
    <source>
        <dbReference type="Proteomes" id="UP000194798"/>
    </source>
</evidence>
<name>A0A251XB67_9GAMM</name>
<dbReference type="InterPro" id="IPR012908">
    <property type="entry name" value="PGAP1-ab_dom-like"/>
</dbReference>
<keyword evidence="5" id="KW-1185">Reference proteome</keyword>
<dbReference type="InterPro" id="IPR029058">
    <property type="entry name" value="AB_hydrolase_fold"/>
</dbReference>
<sequence length="621" mass="67612">MLSPSLTRFTLLLALSAFSVTVKAQLPFPFAPTNTPQNCQALYYPNTGLLKLPCLVIEPNHLPSYEVRLRFAETNGTTGFLVEELLNGQVDTQLPENATCLSRYMPSSGELFLPCLNVPDAMDLGYSATLQLNPNLMGAFFGVNHIEARLAPTSSPSPTEPKPEPTPPATPTQPAPTISPLNVRIVFVGAGKGSVTLENHTCQQDCTLSVPRSETLQLSAVPAAGSELVGWSSNCSVDASKEWCQVSQNDISGDVLVLTVDFRPAAREARAIVLLHGMNSDELTWDNYLDQHDQFDVDNCPVVFDGVLTQPSLLSSRQTPPELGCFRVRFGAYDGFSGRIGLENMRTSGVEKGDFSTFDQLGQEVADAVTALQQAYKRYYGENVVLKVALVGHSRGGLAARAFLQNDNIADSTKTAVAALLTTGTPHNGSPLGRIYGYLERNCLSNNVTRLGDWGFFSNDACYDDWQVVDTLRFGQCNGFKVADETLDVRKPTVADLSDNSTPIRTLDGNVNKLPKAVRYGSLRYSGVELGKLTELYRIFDLAGPDICDQVSRDAQYVILEGSQPTASHLIGDGIVPYLNQAFPAGIVSYDGNPKNGVYHTKQPKEEIHITNGLKELLPHW</sequence>
<feature type="domain" description="GPI inositol-deacylase PGAP1-like alpha/beta" evidence="3">
    <location>
        <begin position="365"/>
        <end position="432"/>
    </location>
</feature>
<comment type="caution">
    <text evidence="4">The sequence shown here is derived from an EMBL/GenBank/DDBJ whole genome shotgun (WGS) entry which is preliminary data.</text>
</comment>
<dbReference type="GO" id="GO:0016788">
    <property type="term" value="F:hydrolase activity, acting on ester bonds"/>
    <property type="evidence" value="ECO:0007669"/>
    <property type="project" value="InterPro"/>
</dbReference>
<dbReference type="EMBL" id="MSLT01000006">
    <property type="protein sequence ID" value="OUD15340.1"/>
    <property type="molecule type" value="Genomic_DNA"/>
</dbReference>
<evidence type="ECO:0000259" key="3">
    <source>
        <dbReference type="Pfam" id="PF07819"/>
    </source>
</evidence>
<evidence type="ECO:0000256" key="2">
    <source>
        <dbReference type="SAM" id="SignalP"/>
    </source>
</evidence>
<evidence type="ECO:0000256" key="1">
    <source>
        <dbReference type="SAM" id="MobiDB-lite"/>
    </source>
</evidence>
<dbReference type="AlphaFoldDB" id="A0A251XB67"/>
<feature type="chain" id="PRO_5011471303" description="GPI inositol-deacylase PGAP1-like alpha/beta domain-containing protein" evidence="2">
    <location>
        <begin position="25"/>
        <end position="621"/>
    </location>
</feature>
<accession>A0A251XB67</accession>
<gene>
    <name evidence="4" type="ORF">TPSD3_02080</name>
</gene>